<dbReference type="PROSITE" id="PS51387">
    <property type="entry name" value="FAD_PCMH"/>
    <property type="match status" value="1"/>
</dbReference>
<sequence length="550" mass="59777">MYYSPSISSEIRLLTLACLVLWIPFAVSFPSARATQCCAELSSKTQITTQSWPASQFNSDYSYAKSHYWSSANADGTPACVVFPTSAEDVSAVIQTLLRYPGVPFATKSGGHNANIGFGSTDGGVLISMSRMSSTTLSPDRKQAYLSPGARWQDAVVALEPYNLTVVGGRVGDVGIGGLLVGCGLSFLSAQYGLPCDNINNYEIVLSNSTIVNANAVENPDLFWAMKGGGNQFGIVTKFTVNTYPIGMIWGGVRTYTRSFASQILSATQDFTENFHDPAAGIIMSYQALVSSLDQFFVVFFFYNGPNPPPGVFDRFIGIPSTSDTVKTQRYSSLVCEVPRMFYDSANKSIKLIANAKFGSVYGFRYVLRGSTIPNLPGQSGLDLITANFNNFISYTTNRGLLPGLLQPGFIFNFIYQPIPTAIPLASSLINPSGNLLNLSSSNGDHMWMAISVSWVTKLGDSDAYRAATEIMNNVVSYAKLRYPGARASNFKNGKEGDGYRPSVFMNDAMAGQDVLRGYGNETFERLRSVQRAYDPIGFFPERTGGLKMI</sequence>
<evidence type="ECO:0000313" key="7">
    <source>
        <dbReference type="EMBL" id="KAL2066453.1"/>
    </source>
</evidence>
<dbReference type="PANTHER" id="PTHR42973:SF13">
    <property type="entry name" value="FAD-BINDING PCMH-TYPE DOMAIN-CONTAINING PROTEIN"/>
    <property type="match status" value="1"/>
</dbReference>
<feature type="signal peptide" evidence="5">
    <location>
        <begin position="1"/>
        <end position="28"/>
    </location>
</feature>
<organism evidence="7 8">
    <name type="scientific">Oculimacula yallundae</name>
    <dbReference type="NCBI Taxonomy" id="86028"/>
    <lineage>
        <taxon>Eukaryota</taxon>
        <taxon>Fungi</taxon>
        <taxon>Dikarya</taxon>
        <taxon>Ascomycota</taxon>
        <taxon>Pezizomycotina</taxon>
        <taxon>Leotiomycetes</taxon>
        <taxon>Helotiales</taxon>
        <taxon>Ploettnerulaceae</taxon>
        <taxon>Oculimacula</taxon>
    </lineage>
</organism>
<dbReference type="InterPro" id="IPR016166">
    <property type="entry name" value="FAD-bd_PCMH"/>
</dbReference>
<dbReference type="Proteomes" id="UP001595075">
    <property type="component" value="Unassembled WGS sequence"/>
</dbReference>
<dbReference type="PANTHER" id="PTHR42973">
    <property type="entry name" value="BINDING OXIDOREDUCTASE, PUTATIVE (AFU_ORTHOLOGUE AFUA_1G17690)-RELATED"/>
    <property type="match status" value="1"/>
</dbReference>
<keyword evidence="4" id="KW-0560">Oxidoreductase</keyword>
<keyword evidence="2" id="KW-0285">Flavoprotein</keyword>
<feature type="chain" id="PRO_5046854123" description="FAD-binding PCMH-type domain-containing protein" evidence="5">
    <location>
        <begin position="29"/>
        <end position="550"/>
    </location>
</feature>
<evidence type="ECO:0000256" key="1">
    <source>
        <dbReference type="ARBA" id="ARBA00005466"/>
    </source>
</evidence>
<evidence type="ECO:0000259" key="6">
    <source>
        <dbReference type="PROSITE" id="PS51387"/>
    </source>
</evidence>
<reference evidence="7 8" key="1">
    <citation type="journal article" date="2024" name="Commun. Biol.">
        <title>Comparative genomic analysis of thermophilic fungi reveals convergent evolutionary adaptations and gene losses.</title>
        <authorList>
            <person name="Steindorff A.S."/>
            <person name="Aguilar-Pontes M.V."/>
            <person name="Robinson A.J."/>
            <person name="Andreopoulos B."/>
            <person name="LaButti K."/>
            <person name="Kuo A."/>
            <person name="Mondo S."/>
            <person name="Riley R."/>
            <person name="Otillar R."/>
            <person name="Haridas S."/>
            <person name="Lipzen A."/>
            <person name="Grimwood J."/>
            <person name="Schmutz J."/>
            <person name="Clum A."/>
            <person name="Reid I.D."/>
            <person name="Moisan M.C."/>
            <person name="Butler G."/>
            <person name="Nguyen T.T.M."/>
            <person name="Dewar K."/>
            <person name="Conant G."/>
            <person name="Drula E."/>
            <person name="Henrissat B."/>
            <person name="Hansel C."/>
            <person name="Singer S."/>
            <person name="Hutchinson M.I."/>
            <person name="de Vries R.P."/>
            <person name="Natvig D.O."/>
            <person name="Powell A.J."/>
            <person name="Tsang A."/>
            <person name="Grigoriev I.V."/>
        </authorList>
    </citation>
    <scope>NUCLEOTIDE SEQUENCE [LARGE SCALE GENOMIC DNA]</scope>
    <source>
        <strain evidence="7 8">CBS 494.80</strain>
    </source>
</reference>
<dbReference type="SUPFAM" id="SSF56176">
    <property type="entry name" value="FAD-binding/transporter-associated domain-like"/>
    <property type="match status" value="1"/>
</dbReference>
<feature type="domain" description="FAD-binding PCMH-type" evidence="6">
    <location>
        <begin position="74"/>
        <end position="246"/>
    </location>
</feature>
<evidence type="ECO:0000256" key="2">
    <source>
        <dbReference type="ARBA" id="ARBA00022630"/>
    </source>
</evidence>
<dbReference type="InterPro" id="IPR050416">
    <property type="entry name" value="FAD-linked_Oxidoreductase"/>
</dbReference>
<accession>A0ABR4C936</accession>
<dbReference type="Pfam" id="PF01565">
    <property type="entry name" value="FAD_binding_4"/>
    <property type="match status" value="1"/>
</dbReference>
<dbReference type="InterPro" id="IPR006094">
    <property type="entry name" value="Oxid_FAD_bind_N"/>
</dbReference>
<dbReference type="EMBL" id="JAZHXI010000011">
    <property type="protein sequence ID" value="KAL2066453.1"/>
    <property type="molecule type" value="Genomic_DNA"/>
</dbReference>
<keyword evidence="8" id="KW-1185">Reference proteome</keyword>
<comment type="similarity">
    <text evidence="1">Belongs to the oxygen-dependent FAD-linked oxidoreductase family.</text>
</comment>
<evidence type="ECO:0000256" key="4">
    <source>
        <dbReference type="ARBA" id="ARBA00023002"/>
    </source>
</evidence>
<proteinExistence type="inferred from homology"/>
<dbReference type="Gene3D" id="3.30.465.10">
    <property type="match status" value="1"/>
</dbReference>
<dbReference type="InterPro" id="IPR036318">
    <property type="entry name" value="FAD-bd_PCMH-like_sf"/>
</dbReference>
<keyword evidence="5" id="KW-0732">Signal</keyword>
<evidence type="ECO:0000313" key="8">
    <source>
        <dbReference type="Proteomes" id="UP001595075"/>
    </source>
</evidence>
<gene>
    <name evidence="7" type="ORF">VTL71DRAFT_2524</name>
</gene>
<dbReference type="InterPro" id="IPR016169">
    <property type="entry name" value="FAD-bd_PCMH_sub2"/>
</dbReference>
<protein>
    <recommendedName>
        <fullName evidence="6">FAD-binding PCMH-type domain-containing protein</fullName>
    </recommendedName>
</protein>
<name>A0ABR4C936_9HELO</name>
<comment type="caution">
    <text evidence="7">The sequence shown here is derived from an EMBL/GenBank/DDBJ whole genome shotgun (WGS) entry which is preliminary data.</text>
</comment>
<keyword evidence="3" id="KW-0274">FAD</keyword>
<evidence type="ECO:0000256" key="5">
    <source>
        <dbReference type="SAM" id="SignalP"/>
    </source>
</evidence>
<evidence type="ECO:0000256" key="3">
    <source>
        <dbReference type="ARBA" id="ARBA00022827"/>
    </source>
</evidence>